<dbReference type="EMBL" id="UINC01005653">
    <property type="protein sequence ID" value="SVA22691.1"/>
    <property type="molecule type" value="Genomic_DNA"/>
</dbReference>
<dbReference type="InterPro" id="IPR001926">
    <property type="entry name" value="TrpB-like_PALP"/>
</dbReference>
<proteinExistence type="predicted"/>
<protein>
    <recommendedName>
        <fullName evidence="1">Tryptophan synthase beta chain-like PALP domain-containing protein</fullName>
    </recommendedName>
</protein>
<gene>
    <name evidence="2" type="ORF">METZ01_LOCUS75545</name>
</gene>
<dbReference type="CDD" id="cd01561">
    <property type="entry name" value="CBS_like"/>
    <property type="match status" value="1"/>
</dbReference>
<dbReference type="InterPro" id="IPR036052">
    <property type="entry name" value="TrpB-like_PALP_sf"/>
</dbReference>
<dbReference type="SUPFAM" id="SSF53686">
    <property type="entry name" value="Tryptophan synthase beta subunit-like PLP-dependent enzymes"/>
    <property type="match status" value="1"/>
</dbReference>
<name>A0A381U4L8_9ZZZZ</name>
<accession>A0A381U4L8</accession>
<reference evidence="2" key="1">
    <citation type="submission" date="2018-05" db="EMBL/GenBank/DDBJ databases">
        <authorList>
            <person name="Lanie J.A."/>
            <person name="Ng W.-L."/>
            <person name="Kazmierczak K.M."/>
            <person name="Andrzejewski T.M."/>
            <person name="Davidsen T.M."/>
            <person name="Wayne K.J."/>
            <person name="Tettelin H."/>
            <person name="Glass J.I."/>
            <person name="Rusch D."/>
            <person name="Podicherti R."/>
            <person name="Tsui H.-C.T."/>
            <person name="Winkler M.E."/>
        </authorList>
    </citation>
    <scope>NUCLEOTIDE SEQUENCE</scope>
</reference>
<dbReference type="PANTHER" id="PTHR10314">
    <property type="entry name" value="CYSTATHIONINE BETA-SYNTHASE"/>
    <property type="match status" value="1"/>
</dbReference>
<evidence type="ECO:0000259" key="1">
    <source>
        <dbReference type="Pfam" id="PF00291"/>
    </source>
</evidence>
<evidence type="ECO:0000313" key="2">
    <source>
        <dbReference type="EMBL" id="SVA22691.1"/>
    </source>
</evidence>
<dbReference type="InterPro" id="IPR050214">
    <property type="entry name" value="Cys_Synth/Cystath_Beta-Synth"/>
</dbReference>
<sequence>MIGNTPIIKLQKIVPENAAEVWLKYEAVNPTGSYKDRMAKSVLENALKRGDVSQGDKVVEYTGGSTGSALAFVSAALGLKFCAVFSDAFSKSKQQTMEAFGADVIVEKSFGKGITPDLIQRMKKRASELSQEENSFYADQFGSPDVTKGYEPMGNEITKQLGDRIDILCASVGTGGAMMGAWKGLRKAVPKIELVAFEPLQSPLLTTGKGGAHQVEGIGVGFEPPFLDQSVLKGVSAIDQEKGFAMCRQLAHEEGVFCGASTGLNVVGAIELAEEIGPGKRVVTFACDSGLKYLGTHVYLRKN</sequence>
<organism evidence="2">
    <name type="scientific">marine metagenome</name>
    <dbReference type="NCBI Taxonomy" id="408172"/>
    <lineage>
        <taxon>unclassified sequences</taxon>
        <taxon>metagenomes</taxon>
        <taxon>ecological metagenomes</taxon>
    </lineage>
</organism>
<dbReference type="AlphaFoldDB" id="A0A381U4L8"/>
<feature type="domain" description="Tryptophan synthase beta chain-like PALP" evidence="1">
    <location>
        <begin position="2"/>
        <end position="288"/>
    </location>
</feature>
<dbReference type="Pfam" id="PF00291">
    <property type="entry name" value="PALP"/>
    <property type="match status" value="1"/>
</dbReference>
<dbReference type="Gene3D" id="3.40.50.1100">
    <property type="match status" value="2"/>
</dbReference>